<dbReference type="Pfam" id="PF12146">
    <property type="entry name" value="Hydrolase_4"/>
    <property type="match status" value="1"/>
</dbReference>
<comment type="caution">
    <text evidence="2">The sequence shown here is derived from an EMBL/GenBank/DDBJ whole genome shotgun (WGS) entry which is preliminary data.</text>
</comment>
<sequence length="333" mass="36791">MSAGWEPDVLGRPFEQLTLPLGRDNEGDVVATLVRLEPPKLAGLTGPLRDVDVLYLHGWSDYFFQVELARFWASLGARFHALDLRKYGRSLGPGQTPGFVTTFDTYDDDIAAALEAMGHALDRKPSHRRLVMMAHSTGGLTATLWASRHQDRLAALVLNSPWLELQLGTLGRQALSPLVQMRARVDPMGAHPVVDLGFYTRAQTEVGALPVRGYRREWRPERGFPTHPAWLAAVVEAHRRVSAGVDVGCPTLVLLSTKSTNPFAWNAEMTGSDSVLIVDDIARAAVRIGRDVTIARIDGGIHDLFLSRPAPREHAYRTLERWLTQGAVVRSRG</sequence>
<keyword evidence="3" id="KW-1185">Reference proteome</keyword>
<evidence type="ECO:0000313" key="3">
    <source>
        <dbReference type="Proteomes" id="UP000024001"/>
    </source>
</evidence>
<dbReference type="PANTHER" id="PTHR43194:SF2">
    <property type="entry name" value="PEROXISOMAL MEMBRANE PROTEIN LPX1"/>
    <property type="match status" value="1"/>
</dbReference>
<evidence type="ECO:0000313" key="2">
    <source>
        <dbReference type="EMBL" id="EZP28087.1"/>
    </source>
</evidence>
<dbReference type="Proteomes" id="UP000024001">
    <property type="component" value="Unassembled WGS sequence"/>
</dbReference>
<dbReference type="PATRIC" id="fig|273677.3.peg.1043"/>
<evidence type="ECO:0000259" key="1">
    <source>
        <dbReference type="Pfam" id="PF12146"/>
    </source>
</evidence>
<accession>A0A031FUX9</accession>
<dbReference type="eggNOG" id="COG2267">
    <property type="taxonomic scope" value="Bacteria"/>
</dbReference>
<feature type="domain" description="Serine aminopeptidase S33" evidence="1">
    <location>
        <begin position="53"/>
        <end position="208"/>
    </location>
</feature>
<dbReference type="OrthoDB" id="9801217at2"/>
<dbReference type="InterPro" id="IPR029058">
    <property type="entry name" value="AB_hydrolase_fold"/>
</dbReference>
<name>A0A031FUX9_9MICO</name>
<dbReference type="InterPro" id="IPR022742">
    <property type="entry name" value="Hydrolase_4"/>
</dbReference>
<proteinExistence type="predicted"/>
<reference evidence="2 3" key="1">
    <citation type="submission" date="2014-03" db="EMBL/GenBank/DDBJ databases">
        <title>Draft Genome Sequences of 13 Willow Endophytes.</title>
        <authorList>
            <person name="Gan H.Y."/>
            <person name="Gan H.M."/>
            <person name="Savka M.A."/>
            <person name="Hudson A.O."/>
        </authorList>
    </citation>
    <scope>NUCLEOTIDE SEQUENCE [LARGE SCALE GENOMIC DNA]</scope>
    <source>
        <strain evidence="2 3">RIT293</strain>
    </source>
</reference>
<dbReference type="InterPro" id="IPR050228">
    <property type="entry name" value="Carboxylesterase_BioH"/>
</dbReference>
<dbReference type="RefSeq" id="WP_036310127.1">
    <property type="nucleotide sequence ID" value="NZ_JFYO01000004.1"/>
</dbReference>
<gene>
    <name evidence="2" type="ORF">BW34_01064</name>
</gene>
<dbReference type="Gene3D" id="3.40.50.1820">
    <property type="entry name" value="alpha/beta hydrolase"/>
    <property type="match status" value="1"/>
</dbReference>
<dbReference type="PANTHER" id="PTHR43194">
    <property type="entry name" value="HYDROLASE ALPHA/BETA FOLD FAMILY"/>
    <property type="match status" value="1"/>
</dbReference>
<dbReference type="EMBL" id="JFYO01000004">
    <property type="protein sequence ID" value="EZP28087.1"/>
    <property type="molecule type" value="Genomic_DNA"/>
</dbReference>
<dbReference type="AlphaFoldDB" id="A0A031FUX9"/>
<organism evidence="2 3">
    <name type="scientific">Microbacterium oleivorans</name>
    <dbReference type="NCBI Taxonomy" id="273677"/>
    <lineage>
        <taxon>Bacteria</taxon>
        <taxon>Bacillati</taxon>
        <taxon>Actinomycetota</taxon>
        <taxon>Actinomycetes</taxon>
        <taxon>Micrococcales</taxon>
        <taxon>Microbacteriaceae</taxon>
        <taxon>Microbacterium</taxon>
    </lineage>
</organism>
<dbReference type="SUPFAM" id="SSF53474">
    <property type="entry name" value="alpha/beta-Hydrolases"/>
    <property type="match status" value="1"/>
</dbReference>
<protein>
    <submittedName>
        <fullName evidence="2">Lysophospholipase</fullName>
    </submittedName>
</protein>